<evidence type="ECO:0000256" key="3">
    <source>
        <dbReference type="ARBA" id="ARBA00005902"/>
    </source>
</evidence>
<dbReference type="AlphaFoldDB" id="A0A1Y1HSC2"/>
<name>A0A1Y1HSC2_KLENI</name>
<dbReference type="Proteomes" id="UP000054558">
    <property type="component" value="Unassembled WGS sequence"/>
</dbReference>
<dbReference type="Gene3D" id="1.20.58.200">
    <property type="entry name" value="Translin, domain 2"/>
    <property type="match status" value="1"/>
</dbReference>
<evidence type="ECO:0000256" key="1">
    <source>
        <dbReference type="ARBA" id="ARBA00004123"/>
    </source>
</evidence>
<reference evidence="6 7" key="1">
    <citation type="journal article" date="2014" name="Nat. Commun.">
        <title>Klebsormidium flaccidum genome reveals primary factors for plant terrestrial adaptation.</title>
        <authorList>
            <person name="Hori K."/>
            <person name="Maruyama F."/>
            <person name="Fujisawa T."/>
            <person name="Togashi T."/>
            <person name="Yamamoto N."/>
            <person name="Seo M."/>
            <person name="Sato S."/>
            <person name="Yamada T."/>
            <person name="Mori H."/>
            <person name="Tajima N."/>
            <person name="Moriyama T."/>
            <person name="Ikeuchi M."/>
            <person name="Watanabe M."/>
            <person name="Wada H."/>
            <person name="Kobayashi K."/>
            <person name="Saito M."/>
            <person name="Masuda T."/>
            <person name="Sasaki-Sekimoto Y."/>
            <person name="Mashiguchi K."/>
            <person name="Awai K."/>
            <person name="Shimojima M."/>
            <person name="Masuda S."/>
            <person name="Iwai M."/>
            <person name="Nobusawa T."/>
            <person name="Narise T."/>
            <person name="Kondo S."/>
            <person name="Saito H."/>
            <person name="Sato R."/>
            <person name="Murakawa M."/>
            <person name="Ihara Y."/>
            <person name="Oshima-Yamada Y."/>
            <person name="Ohtaka K."/>
            <person name="Satoh M."/>
            <person name="Sonobe K."/>
            <person name="Ishii M."/>
            <person name="Ohtani R."/>
            <person name="Kanamori-Sato M."/>
            <person name="Honoki R."/>
            <person name="Miyazaki D."/>
            <person name="Mochizuki H."/>
            <person name="Umetsu J."/>
            <person name="Higashi K."/>
            <person name="Shibata D."/>
            <person name="Kamiya Y."/>
            <person name="Sato N."/>
            <person name="Nakamura Y."/>
            <person name="Tabata S."/>
            <person name="Ida S."/>
            <person name="Kurokawa K."/>
            <person name="Ohta H."/>
        </authorList>
    </citation>
    <scope>NUCLEOTIDE SEQUENCE [LARGE SCALE GENOMIC DNA]</scope>
    <source>
        <strain evidence="6 7">NIES-2285</strain>
    </source>
</reference>
<accession>A0A1Y1HSC2</accession>
<dbReference type="EMBL" id="DF237032">
    <property type="protein sequence ID" value="GAQ81530.1"/>
    <property type="molecule type" value="Genomic_DNA"/>
</dbReference>
<gene>
    <name evidence="6" type="ORF">KFL_000830120</name>
</gene>
<dbReference type="GO" id="GO:0003723">
    <property type="term" value="F:RNA binding"/>
    <property type="evidence" value="ECO:0000318"/>
    <property type="project" value="GO_Central"/>
</dbReference>
<dbReference type="InterPro" id="IPR016068">
    <property type="entry name" value="Translin_N"/>
</dbReference>
<keyword evidence="4" id="KW-0963">Cytoplasm</keyword>
<comment type="subcellular location">
    <subcellularLocation>
        <location evidence="2">Cytoplasm</location>
    </subcellularLocation>
    <subcellularLocation>
        <location evidence="1">Nucleus</location>
    </subcellularLocation>
</comment>
<dbReference type="GO" id="GO:0005634">
    <property type="term" value="C:nucleus"/>
    <property type="evidence" value="ECO:0000318"/>
    <property type="project" value="GO_Central"/>
</dbReference>
<dbReference type="CDD" id="cd14820">
    <property type="entry name" value="TRAX"/>
    <property type="match status" value="1"/>
</dbReference>
<dbReference type="OrthoDB" id="31005at2759"/>
<dbReference type="Gene3D" id="1.20.58.190">
    <property type="entry name" value="Translin, domain 1"/>
    <property type="match status" value="1"/>
</dbReference>
<evidence type="ECO:0008006" key="8">
    <source>
        <dbReference type="Google" id="ProtNLM"/>
    </source>
</evidence>
<organism evidence="6 7">
    <name type="scientific">Klebsormidium nitens</name>
    <name type="common">Green alga</name>
    <name type="synonym">Ulothrix nitens</name>
    <dbReference type="NCBI Taxonomy" id="105231"/>
    <lineage>
        <taxon>Eukaryota</taxon>
        <taxon>Viridiplantae</taxon>
        <taxon>Streptophyta</taxon>
        <taxon>Klebsormidiophyceae</taxon>
        <taxon>Klebsormidiales</taxon>
        <taxon>Klebsormidiaceae</taxon>
        <taxon>Klebsormidium</taxon>
    </lineage>
</organism>
<dbReference type="Pfam" id="PF01997">
    <property type="entry name" value="Translin"/>
    <property type="match status" value="1"/>
</dbReference>
<dbReference type="PANTHER" id="PTHR10741">
    <property type="entry name" value="TRANSLIN AND TRANSLIN ASSOCIATED PROTEIN X"/>
    <property type="match status" value="1"/>
</dbReference>
<evidence type="ECO:0000313" key="7">
    <source>
        <dbReference type="Proteomes" id="UP000054558"/>
    </source>
</evidence>
<evidence type="ECO:0000256" key="4">
    <source>
        <dbReference type="ARBA" id="ARBA00022490"/>
    </source>
</evidence>
<evidence type="ECO:0000256" key="5">
    <source>
        <dbReference type="ARBA" id="ARBA00023242"/>
    </source>
</evidence>
<keyword evidence="7" id="KW-1185">Reference proteome</keyword>
<evidence type="ECO:0000313" key="6">
    <source>
        <dbReference type="EMBL" id="GAQ81530.1"/>
    </source>
</evidence>
<dbReference type="InterPro" id="IPR016069">
    <property type="entry name" value="Translin_C"/>
</dbReference>
<comment type="similarity">
    <text evidence="3">Belongs to the translin family.</text>
</comment>
<dbReference type="SUPFAM" id="SSF74784">
    <property type="entry name" value="Translin"/>
    <property type="match status" value="1"/>
</dbReference>
<dbReference type="InterPro" id="IPR036081">
    <property type="entry name" value="Translin_sf"/>
</dbReference>
<evidence type="ECO:0000256" key="2">
    <source>
        <dbReference type="ARBA" id="ARBA00004496"/>
    </source>
</evidence>
<dbReference type="GO" id="GO:0004521">
    <property type="term" value="F:RNA endonuclease activity"/>
    <property type="evidence" value="ECO:0000318"/>
    <property type="project" value="GO_Central"/>
</dbReference>
<proteinExistence type="inferred from homology"/>
<sequence>MSSEASSAVGGIGDAFRAYAKQLDAVNERRERLVKASRDVTIASKKVIFAVHRLPADGAGGGAEEAALGQAEKDLQLIRKTSIKRVAQELQDEDYWRFSRAFSPGMQEYVEATAVLHYAKTGRLLTYAEANAELSEVQDAGGQAFRLSAADYLLGITDLTGEVMRLAISSVAAGNKGAAASMAAFVGAVYEGFHVVPMVAELRRDLAKKLEVMRSSLVKIETASYMVHVRGSEYPEQFLAERLAEAPEDRLDPDM</sequence>
<dbReference type="GO" id="GO:0005737">
    <property type="term" value="C:cytoplasm"/>
    <property type="evidence" value="ECO:0000318"/>
    <property type="project" value="GO_Central"/>
</dbReference>
<dbReference type="STRING" id="105231.A0A1Y1HSC2"/>
<keyword evidence="5" id="KW-0539">Nucleus</keyword>
<dbReference type="GO" id="GO:0043565">
    <property type="term" value="F:sequence-specific DNA binding"/>
    <property type="evidence" value="ECO:0007669"/>
    <property type="project" value="InterPro"/>
</dbReference>
<protein>
    <recommendedName>
        <fullName evidence="8">Translin family protein</fullName>
    </recommendedName>
</protein>
<dbReference type="InterPro" id="IPR002848">
    <property type="entry name" value="Translin_fam"/>
</dbReference>
<dbReference type="OMA" id="DTCMETC"/>